<dbReference type="Pfam" id="PF01522">
    <property type="entry name" value="Polysacc_deac_1"/>
    <property type="match status" value="1"/>
</dbReference>
<feature type="domain" description="NodB homology" evidence="3">
    <location>
        <begin position="31"/>
        <end position="244"/>
    </location>
</feature>
<organism evidence="4 5">
    <name type="scientific">Shewanella inventionis</name>
    <dbReference type="NCBI Taxonomy" id="1738770"/>
    <lineage>
        <taxon>Bacteria</taxon>
        <taxon>Pseudomonadati</taxon>
        <taxon>Pseudomonadota</taxon>
        <taxon>Gammaproteobacteria</taxon>
        <taxon>Alteromonadales</taxon>
        <taxon>Shewanellaceae</taxon>
        <taxon>Shewanella</taxon>
    </lineage>
</organism>
<dbReference type="Gene3D" id="3.20.20.370">
    <property type="entry name" value="Glycoside hydrolase/deacetylase"/>
    <property type="match status" value="1"/>
</dbReference>
<evidence type="ECO:0000256" key="2">
    <source>
        <dbReference type="SAM" id="SignalP"/>
    </source>
</evidence>
<proteinExistence type="predicted"/>
<dbReference type="CDD" id="cd10967">
    <property type="entry name" value="CE4_GLA_like_6s"/>
    <property type="match status" value="1"/>
</dbReference>
<keyword evidence="5" id="KW-1185">Reference proteome</keyword>
<protein>
    <submittedName>
        <fullName evidence="4">Polysaccharide deacetylase</fullName>
    </submittedName>
</protein>
<dbReference type="Proteomes" id="UP000617555">
    <property type="component" value="Unassembled WGS sequence"/>
</dbReference>
<feature type="signal peptide" evidence="2">
    <location>
        <begin position="1"/>
        <end position="17"/>
    </location>
</feature>
<evidence type="ECO:0000256" key="1">
    <source>
        <dbReference type="ARBA" id="ARBA00022729"/>
    </source>
</evidence>
<name>A0ABQ1JJY9_9GAMM</name>
<dbReference type="PANTHER" id="PTHR34216">
    <property type="match status" value="1"/>
</dbReference>
<dbReference type="InterPro" id="IPR051398">
    <property type="entry name" value="Polysacch_Deacetylase"/>
</dbReference>
<dbReference type="PANTHER" id="PTHR34216:SF11">
    <property type="entry name" value="CHITOOLIGOSACCHARIDE DEACETYLASE"/>
    <property type="match status" value="1"/>
</dbReference>
<dbReference type="SUPFAM" id="SSF88713">
    <property type="entry name" value="Glycoside hydrolase/deacetylase"/>
    <property type="match status" value="1"/>
</dbReference>
<keyword evidence="1 2" id="KW-0732">Signal</keyword>
<sequence length="258" mass="29623">MKYIFILYFLAINLCLADEKPIHSYPNGATKAVIFSYDDGVIQDRKLVELFNQYHVVGTFNLNSGLFGKKLPWMEAFTGKQGEYINLDEIKSLYKGHEIASHSYSHPGFAGLNEAELKFQLSRDQQILAPIKGSPLKSFAYPLGSYDNAAMQLVKQAGLTNARTTNDTLDFELPKNHMEWNPTVHHEKAMPLVKQYIALKSEKLTVMMIWGHAWEFDKNTKNNNWDYAEKLIRTVSNKDDIWYVSAAEFIQFLESIKQ</sequence>
<reference evidence="5" key="1">
    <citation type="journal article" date="2019" name="Int. J. Syst. Evol. Microbiol.">
        <title>The Global Catalogue of Microorganisms (GCM) 10K type strain sequencing project: providing services to taxonomists for standard genome sequencing and annotation.</title>
        <authorList>
            <consortium name="The Broad Institute Genomics Platform"/>
            <consortium name="The Broad Institute Genome Sequencing Center for Infectious Disease"/>
            <person name="Wu L."/>
            <person name="Ma J."/>
        </authorList>
    </citation>
    <scope>NUCLEOTIDE SEQUENCE [LARGE SCALE GENOMIC DNA]</scope>
    <source>
        <strain evidence="5">CGMCC 1.15339</strain>
    </source>
</reference>
<dbReference type="PROSITE" id="PS51677">
    <property type="entry name" value="NODB"/>
    <property type="match status" value="1"/>
</dbReference>
<dbReference type="InterPro" id="IPR002509">
    <property type="entry name" value="NODB_dom"/>
</dbReference>
<dbReference type="InterPro" id="IPR011330">
    <property type="entry name" value="Glyco_hydro/deAcase_b/a-brl"/>
</dbReference>
<evidence type="ECO:0000313" key="5">
    <source>
        <dbReference type="Proteomes" id="UP000617555"/>
    </source>
</evidence>
<gene>
    <name evidence="4" type="ORF">GCM10011607_31290</name>
</gene>
<evidence type="ECO:0000259" key="3">
    <source>
        <dbReference type="PROSITE" id="PS51677"/>
    </source>
</evidence>
<dbReference type="RefSeq" id="WP_188740280.1">
    <property type="nucleotide sequence ID" value="NZ_BMII01000028.1"/>
</dbReference>
<evidence type="ECO:0000313" key="4">
    <source>
        <dbReference type="EMBL" id="GGB68394.1"/>
    </source>
</evidence>
<accession>A0ABQ1JJY9</accession>
<feature type="chain" id="PRO_5046376861" evidence="2">
    <location>
        <begin position="18"/>
        <end position="258"/>
    </location>
</feature>
<dbReference type="EMBL" id="BMII01000028">
    <property type="protein sequence ID" value="GGB68394.1"/>
    <property type="molecule type" value="Genomic_DNA"/>
</dbReference>
<comment type="caution">
    <text evidence="4">The sequence shown here is derived from an EMBL/GenBank/DDBJ whole genome shotgun (WGS) entry which is preliminary data.</text>
</comment>